<sequence>MASAGALGNSSVLWNLPHCSYGPTELCKGRFASAVTYNHGLNLERNSFDHEAAVSDLVGQVRVVIVPSLMRHSVERPNLIVGRAHPQHSVRTALPDLKNLHRRLPPYRPRGKRRVALGVPFPFAAALPGRNSVIHRSFSLSRQNKGGVSRPIRALRKSES</sequence>
<organism evidence="1 2">
    <name type="scientific">Methylorubrum extorquens</name>
    <name type="common">Methylobacterium dichloromethanicum</name>
    <name type="synonym">Methylobacterium extorquens</name>
    <dbReference type="NCBI Taxonomy" id="408"/>
    <lineage>
        <taxon>Bacteria</taxon>
        <taxon>Pseudomonadati</taxon>
        <taxon>Pseudomonadota</taxon>
        <taxon>Alphaproteobacteria</taxon>
        <taxon>Hyphomicrobiales</taxon>
        <taxon>Methylobacteriaceae</taxon>
        <taxon>Methylorubrum</taxon>
    </lineage>
</organism>
<dbReference type="AlphaFoldDB" id="A0A2N9AYI1"/>
<dbReference type="EMBL" id="LT962688">
    <property type="protein sequence ID" value="SOR32381.1"/>
    <property type="molecule type" value="Genomic_DNA"/>
</dbReference>
<dbReference type="Proteomes" id="UP000233769">
    <property type="component" value="Chromosome tk0001"/>
</dbReference>
<protein>
    <submittedName>
        <fullName evidence="1">Uncharacterized protein</fullName>
    </submittedName>
</protein>
<evidence type="ECO:0000313" key="1">
    <source>
        <dbReference type="EMBL" id="SOR32381.1"/>
    </source>
</evidence>
<gene>
    <name evidence="1" type="ORF">TK0001_5822</name>
</gene>
<reference evidence="2" key="1">
    <citation type="submission" date="2017-10" db="EMBL/GenBank/DDBJ databases">
        <authorList>
            <person name="Regsiter A."/>
            <person name="William W."/>
        </authorList>
    </citation>
    <scope>NUCLEOTIDE SEQUENCE [LARGE SCALE GENOMIC DNA]</scope>
</reference>
<name>A0A2N9AYI1_METEX</name>
<proteinExistence type="predicted"/>
<accession>A0A2N9AYI1</accession>
<evidence type="ECO:0000313" key="2">
    <source>
        <dbReference type="Proteomes" id="UP000233769"/>
    </source>
</evidence>